<gene>
    <name evidence="1" type="ORF">D1868_08045</name>
</gene>
<dbReference type="RefSeq" id="WP_156007236.1">
    <property type="nucleotide sequence ID" value="NZ_CP045483.1"/>
</dbReference>
<accession>A0A650CR37</accession>
<evidence type="ECO:0000313" key="1">
    <source>
        <dbReference type="EMBL" id="QGR19937.1"/>
    </source>
</evidence>
<dbReference type="Proteomes" id="UP000423396">
    <property type="component" value="Chromosome"/>
</dbReference>
<organism evidence="1 2">
    <name type="scientific">Stygiolobus azoricus</name>
    <dbReference type="NCBI Taxonomy" id="41675"/>
    <lineage>
        <taxon>Archaea</taxon>
        <taxon>Thermoproteota</taxon>
        <taxon>Thermoprotei</taxon>
        <taxon>Sulfolobales</taxon>
        <taxon>Sulfolobaceae</taxon>
        <taxon>Stygiolobus</taxon>
    </lineage>
</organism>
<dbReference type="EMBL" id="CP045483">
    <property type="protein sequence ID" value="QGR19937.1"/>
    <property type="molecule type" value="Genomic_DNA"/>
</dbReference>
<dbReference type="GeneID" id="42799014"/>
<reference evidence="1 2" key="1">
    <citation type="submission" date="2019-10" db="EMBL/GenBank/DDBJ databases">
        <title>Genome Sequences from Six Type Strain Members of the Archaeal Family Sulfolobaceae: Acidianus ambivalens, Acidianus infernus, Metallosphaera prunae, Stygiolobus azoricus, Sulfolobus metallicus, and Sulfurisphaera ohwakuensis.</title>
        <authorList>
            <person name="Counts J.A."/>
            <person name="Kelly R.M."/>
        </authorList>
    </citation>
    <scope>NUCLEOTIDE SEQUENCE [LARGE SCALE GENOMIC DNA]</scope>
    <source>
        <strain evidence="1 2">FC6</strain>
    </source>
</reference>
<dbReference type="KEGG" id="sazo:D1868_08045"/>
<protein>
    <submittedName>
        <fullName evidence="1">Uncharacterized protein</fullName>
    </submittedName>
</protein>
<evidence type="ECO:0000313" key="2">
    <source>
        <dbReference type="Proteomes" id="UP000423396"/>
    </source>
</evidence>
<sequence length="80" mass="8933">MAKTLDLRQSDTKCGSSSPALTIMRFWLSEGGNQEVEIIAIKGVQADQVEMWAEAMKDKGVKILSKQDEGDKLIYKVYLP</sequence>
<proteinExistence type="predicted"/>
<keyword evidence="2" id="KW-1185">Reference proteome</keyword>
<name>A0A650CR37_9CREN</name>
<dbReference type="AlphaFoldDB" id="A0A650CR37"/>
<dbReference type="OrthoDB" id="32958at2157"/>